<keyword evidence="1" id="KW-0645">Protease</keyword>
<proteinExistence type="predicted"/>
<dbReference type="InterPro" id="IPR027476">
    <property type="entry name" value="DppA_N"/>
</dbReference>
<keyword evidence="1" id="KW-0031">Aminopeptidase</keyword>
<dbReference type="EC" id="3.4.11.-" evidence="1"/>
<evidence type="ECO:0000313" key="1">
    <source>
        <dbReference type="EMBL" id="OPZ92287.1"/>
    </source>
</evidence>
<dbReference type="Gene3D" id="3.30.1360.130">
    <property type="entry name" value="Dipeptide transport protein"/>
    <property type="match status" value="1"/>
</dbReference>
<accession>A0A1V5MGC4</accession>
<dbReference type="GO" id="GO:0004177">
    <property type="term" value="F:aminopeptidase activity"/>
    <property type="evidence" value="ECO:0007669"/>
    <property type="project" value="UniProtKB-KW"/>
</dbReference>
<dbReference type="InterPro" id="IPR007035">
    <property type="entry name" value="Peptidase_M55"/>
</dbReference>
<dbReference type="InterPro" id="IPR036177">
    <property type="entry name" value="Peptidase_M55_sf"/>
</dbReference>
<keyword evidence="1" id="KW-0378">Hydrolase</keyword>
<dbReference type="AlphaFoldDB" id="A0A1V5MGC4"/>
<comment type="caution">
    <text evidence="1">The sequence shown here is derived from an EMBL/GenBank/DDBJ whole genome shotgun (WGS) entry which is preliminary data.</text>
</comment>
<sequence length="258" mass="27819">MKIYIMTDIEGVAGVARFFQTREAERPEKKVAMTLLTREVNAAVDGILEADPAAEVVVMDGHGNGGIDITEFHPKARLINRGPLPPPGLLDHGFDGLFFVGQHARAATENGNLAHTYSSLTIEYYRLNGRLIGEFGCRAALAGSYGVPTVFISGDDRAVAEARELVPDIVGVTVKEGLGLETALHLSPARAREVIRAGAAEAVGRIGAIPPYRVEPPYELVIRVKEGVSLENFLKKGAEPLDERTVVRRSSSLNDLPI</sequence>
<dbReference type="Gene3D" id="3.40.50.10780">
    <property type="entry name" value="Dipeptide transport protein"/>
    <property type="match status" value="1"/>
</dbReference>
<dbReference type="EMBL" id="MWAK01000112">
    <property type="protein sequence ID" value="OPZ92287.1"/>
    <property type="molecule type" value="Genomic_DNA"/>
</dbReference>
<gene>
    <name evidence="1" type="primary">dppA_2</name>
    <name evidence="1" type="ORF">BWY73_00868</name>
</gene>
<dbReference type="SUPFAM" id="SSF63992">
    <property type="entry name" value="Dipeptide transport protein"/>
    <property type="match status" value="1"/>
</dbReference>
<dbReference type="Pfam" id="PF04951">
    <property type="entry name" value="Peptidase_M55"/>
    <property type="match status" value="1"/>
</dbReference>
<organism evidence="1 2">
    <name type="scientific">candidate division TA06 bacterium ADurb.Bin417</name>
    <dbReference type="NCBI Taxonomy" id="1852828"/>
    <lineage>
        <taxon>Bacteria</taxon>
        <taxon>Bacteria division TA06</taxon>
    </lineage>
</organism>
<dbReference type="CDD" id="cd08663">
    <property type="entry name" value="DAP_dppA_1"/>
    <property type="match status" value="1"/>
</dbReference>
<reference evidence="1 2" key="1">
    <citation type="submission" date="2017-02" db="EMBL/GenBank/DDBJ databases">
        <title>Delving into the versatile metabolic prowess of the omnipresent phylum Bacteroidetes.</title>
        <authorList>
            <person name="Nobu M.K."/>
            <person name="Mei R."/>
            <person name="Narihiro T."/>
            <person name="Kuroda K."/>
            <person name="Liu W.-T."/>
        </authorList>
    </citation>
    <scope>NUCLEOTIDE SEQUENCE [LARGE SCALE GENOMIC DNA]</scope>
    <source>
        <strain evidence="1">ADurb.Bin417</strain>
    </source>
</reference>
<name>A0A1V5MGC4_UNCT6</name>
<evidence type="ECO:0000313" key="2">
    <source>
        <dbReference type="Proteomes" id="UP000485484"/>
    </source>
</evidence>
<protein>
    <submittedName>
        <fullName evidence="1">D-aminopeptidase</fullName>
        <ecNumber evidence="1">3.4.11.-</ecNumber>
    </submittedName>
</protein>
<dbReference type="Proteomes" id="UP000485484">
    <property type="component" value="Unassembled WGS sequence"/>
</dbReference>